<accession>A0A6G0ZMC4</accession>
<dbReference type="OrthoDB" id="433124at2759"/>
<dbReference type="InterPro" id="IPR009053">
    <property type="entry name" value="Prefoldin"/>
</dbReference>
<dbReference type="AlphaFoldDB" id="A0A6G0ZMC4"/>
<organism evidence="2 3">
    <name type="scientific">Aphis craccivora</name>
    <name type="common">Cowpea aphid</name>
    <dbReference type="NCBI Taxonomy" id="307492"/>
    <lineage>
        <taxon>Eukaryota</taxon>
        <taxon>Metazoa</taxon>
        <taxon>Ecdysozoa</taxon>
        <taxon>Arthropoda</taxon>
        <taxon>Hexapoda</taxon>
        <taxon>Insecta</taxon>
        <taxon>Pterygota</taxon>
        <taxon>Neoptera</taxon>
        <taxon>Paraneoptera</taxon>
        <taxon>Hemiptera</taxon>
        <taxon>Sternorrhyncha</taxon>
        <taxon>Aphidomorpha</taxon>
        <taxon>Aphidoidea</taxon>
        <taxon>Aphididae</taxon>
        <taxon>Aphidini</taxon>
        <taxon>Aphis</taxon>
        <taxon>Aphis</taxon>
    </lineage>
</organism>
<dbReference type="EMBL" id="VUJU01000156">
    <property type="protein sequence ID" value="KAF0772598.1"/>
    <property type="molecule type" value="Genomic_DNA"/>
</dbReference>
<feature type="coiled-coil region" evidence="1">
    <location>
        <begin position="33"/>
        <end position="60"/>
    </location>
</feature>
<comment type="caution">
    <text evidence="2">The sequence shown here is derived from an EMBL/GenBank/DDBJ whole genome shotgun (WGS) entry which is preliminary data.</text>
</comment>
<evidence type="ECO:0000313" key="3">
    <source>
        <dbReference type="Proteomes" id="UP000478052"/>
    </source>
</evidence>
<dbReference type="Pfam" id="PF02996">
    <property type="entry name" value="Prefoldin"/>
    <property type="match status" value="1"/>
</dbReference>
<keyword evidence="1" id="KW-0175">Coiled coil</keyword>
<keyword evidence="3" id="KW-1185">Reference proteome</keyword>
<name>A0A6G0ZMC4_APHCR</name>
<dbReference type="PANTHER" id="PTHR13345">
    <property type="entry name" value="MEDIATOR OF RNA POLYMERASE II TRANSCRIPTION SUBUNIT 10"/>
    <property type="match status" value="1"/>
</dbReference>
<protein>
    <submittedName>
        <fullName evidence="2">Protein UXT</fullName>
    </submittedName>
</protein>
<gene>
    <name evidence="2" type="ORF">FWK35_00006407</name>
</gene>
<evidence type="ECO:0000313" key="2">
    <source>
        <dbReference type="EMBL" id="KAF0772598.1"/>
    </source>
</evidence>
<dbReference type="GO" id="GO:0003712">
    <property type="term" value="F:transcription coregulator activity"/>
    <property type="evidence" value="ECO:0007669"/>
    <property type="project" value="TreeGrafter"/>
</dbReference>
<dbReference type="GO" id="GO:0045944">
    <property type="term" value="P:positive regulation of transcription by RNA polymerase II"/>
    <property type="evidence" value="ECO:0007669"/>
    <property type="project" value="TreeGrafter"/>
</dbReference>
<dbReference type="SUPFAM" id="SSF46579">
    <property type="entry name" value="Prefoldin"/>
    <property type="match status" value="1"/>
</dbReference>
<dbReference type="CDD" id="cd23158">
    <property type="entry name" value="Prefoldin_UXT"/>
    <property type="match status" value="1"/>
</dbReference>
<dbReference type="InterPro" id="IPR004127">
    <property type="entry name" value="Prefoldin_subunit_alpha"/>
</dbReference>
<dbReference type="Gene3D" id="1.10.287.370">
    <property type="match status" value="1"/>
</dbReference>
<sequence>MSSSTSSWSKAESVEQKVAKFEMFINDVLKDSLKQISTALDMINEQIAELEDVRDTVETMSQLACELPAGKSLKTRVNVGCDFFMQANADVRTFLVCVGLGYYVEYTKDETLAHVQVRSKLLKERADELRDKGARVRAQITLALHCIQEVQGL</sequence>
<dbReference type="Proteomes" id="UP000478052">
    <property type="component" value="Unassembled WGS sequence"/>
</dbReference>
<reference evidence="2 3" key="1">
    <citation type="submission" date="2019-08" db="EMBL/GenBank/DDBJ databases">
        <title>Whole genome of Aphis craccivora.</title>
        <authorList>
            <person name="Voronova N.V."/>
            <person name="Shulinski R.S."/>
            <person name="Bandarenka Y.V."/>
            <person name="Zhorov D.G."/>
            <person name="Warner D."/>
        </authorList>
    </citation>
    <scope>NUCLEOTIDE SEQUENCE [LARGE SCALE GENOMIC DNA]</scope>
    <source>
        <strain evidence="2">180601</strain>
        <tissue evidence="2">Whole Body</tissue>
    </source>
</reference>
<evidence type="ECO:0000256" key="1">
    <source>
        <dbReference type="SAM" id="Coils"/>
    </source>
</evidence>
<proteinExistence type="predicted"/>
<dbReference type="GO" id="GO:0016592">
    <property type="term" value="C:mediator complex"/>
    <property type="evidence" value="ECO:0007669"/>
    <property type="project" value="TreeGrafter"/>
</dbReference>
<dbReference type="PANTHER" id="PTHR13345:SF9">
    <property type="entry name" value="PROTEIN UXT"/>
    <property type="match status" value="1"/>
</dbReference>